<dbReference type="Proteomes" id="UP000183529">
    <property type="component" value="Unassembled WGS sequence"/>
</dbReference>
<dbReference type="PANTHER" id="PTHR40943:SF1">
    <property type="entry name" value="CYTOPLASMIC PROTEIN"/>
    <property type="match status" value="1"/>
</dbReference>
<dbReference type="GeneID" id="61308366"/>
<dbReference type="CDD" id="cd02227">
    <property type="entry name" value="cupin_TM1112-like"/>
    <property type="match status" value="1"/>
</dbReference>
<name>A0AAQ1JYJ3_9BURK</name>
<dbReference type="Proteomes" id="UP000247515">
    <property type="component" value="Unassembled WGS sequence"/>
</dbReference>
<dbReference type="Gene3D" id="2.60.120.10">
    <property type="entry name" value="Jelly Rolls"/>
    <property type="match status" value="1"/>
</dbReference>
<dbReference type="AlphaFoldDB" id="A0AAQ1JYJ3"/>
<protein>
    <recommendedName>
        <fullName evidence="1">(S)-ureidoglycine aminohydrolase cupin domain-containing protein</fullName>
    </recommendedName>
</protein>
<evidence type="ECO:0000313" key="4">
    <source>
        <dbReference type="Proteomes" id="UP000183529"/>
    </source>
</evidence>
<gene>
    <name evidence="2" type="ORF">C7400_13615</name>
    <name evidence="3" type="ORF">SAMN05216550_13526</name>
</gene>
<reference evidence="3 4" key="1">
    <citation type="submission" date="2016-10" db="EMBL/GenBank/DDBJ databases">
        <authorList>
            <person name="Varghese N."/>
            <person name="Submissions S."/>
        </authorList>
    </citation>
    <scope>NUCLEOTIDE SEQUENCE [LARGE SCALE GENOMIC DNA]</scope>
    <source>
        <strain evidence="3 4">LMG 22274</strain>
    </source>
</reference>
<evidence type="ECO:0000259" key="1">
    <source>
        <dbReference type="Pfam" id="PF05899"/>
    </source>
</evidence>
<keyword evidence="5" id="KW-1185">Reference proteome</keyword>
<comment type="caution">
    <text evidence="3">The sequence shown here is derived from an EMBL/GenBank/DDBJ whole genome shotgun (WGS) entry which is preliminary data.</text>
</comment>
<dbReference type="EMBL" id="FNZM01000035">
    <property type="protein sequence ID" value="SEK15213.1"/>
    <property type="molecule type" value="Genomic_DNA"/>
</dbReference>
<evidence type="ECO:0000313" key="5">
    <source>
        <dbReference type="Proteomes" id="UP000247515"/>
    </source>
</evidence>
<accession>A0AAQ1JYJ3</accession>
<reference evidence="2 5" key="2">
    <citation type="submission" date="2018-05" db="EMBL/GenBank/DDBJ databases">
        <title>Genomic Encyclopedia of Type Strains, Phase IV (KMG-V): Genome sequencing to study the core and pangenomes of soil and plant-associated prokaryotes.</title>
        <authorList>
            <person name="Whitman W."/>
        </authorList>
    </citation>
    <scope>NUCLEOTIDE SEQUENCE [LARGE SCALE GENOMIC DNA]</scope>
    <source>
        <strain evidence="2 5">SIr-6563</strain>
    </source>
</reference>
<evidence type="ECO:0000313" key="3">
    <source>
        <dbReference type="EMBL" id="SEK15213.1"/>
    </source>
</evidence>
<feature type="domain" description="(S)-ureidoglycine aminohydrolase cupin" evidence="1">
    <location>
        <begin position="41"/>
        <end position="111"/>
    </location>
</feature>
<dbReference type="PANTHER" id="PTHR40943">
    <property type="entry name" value="CYTOPLASMIC PROTEIN-RELATED"/>
    <property type="match status" value="1"/>
</dbReference>
<sequence>MKVTSIKNSAHFPDLEDRGSIASLSGPDIELRGIRQSVDGAEVTNTGIFECTPGSYRRIVMEPEVMHILQGHGRFTPDGEAPVEFSPGDTLFFAANTQGLWEMPEPMRKFYVIL</sequence>
<dbReference type="InterPro" id="IPR011051">
    <property type="entry name" value="RmlC_Cupin_sf"/>
</dbReference>
<organism evidence="3 4">
    <name type="scientific">Paraburkholderia tropica</name>
    <dbReference type="NCBI Taxonomy" id="92647"/>
    <lineage>
        <taxon>Bacteria</taxon>
        <taxon>Pseudomonadati</taxon>
        <taxon>Pseudomonadota</taxon>
        <taxon>Betaproteobacteria</taxon>
        <taxon>Burkholderiales</taxon>
        <taxon>Burkholderiaceae</taxon>
        <taxon>Paraburkholderia</taxon>
    </lineage>
</organism>
<dbReference type="Pfam" id="PF05899">
    <property type="entry name" value="Cupin_3"/>
    <property type="match status" value="1"/>
</dbReference>
<dbReference type="EMBL" id="QJJV01000036">
    <property type="protein sequence ID" value="PXX06183.1"/>
    <property type="molecule type" value="Genomic_DNA"/>
</dbReference>
<dbReference type="RefSeq" id="WP_074987660.1">
    <property type="nucleotide sequence ID" value="NZ_CADFGN010000024.1"/>
</dbReference>
<dbReference type="SUPFAM" id="SSF51182">
    <property type="entry name" value="RmlC-like cupins"/>
    <property type="match status" value="1"/>
</dbReference>
<dbReference type="InterPro" id="IPR014710">
    <property type="entry name" value="RmlC-like_jellyroll"/>
</dbReference>
<proteinExistence type="predicted"/>
<dbReference type="InterPro" id="IPR008579">
    <property type="entry name" value="UGlyAH_Cupin_dom"/>
</dbReference>
<evidence type="ECO:0000313" key="2">
    <source>
        <dbReference type="EMBL" id="PXX06183.1"/>
    </source>
</evidence>